<gene>
    <name evidence="2" type="ORF">K402DRAFT_468052</name>
</gene>
<accession>A0A6G1GIV9</accession>
<evidence type="ECO:0000256" key="1">
    <source>
        <dbReference type="SAM" id="MobiDB-lite"/>
    </source>
</evidence>
<name>A0A6G1GIV9_9PEZI</name>
<dbReference type="AlphaFoldDB" id="A0A6G1GIV9"/>
<feature type="region of interest" description="Disordered" evidence="1">
    <location>
        <begin position="146"/>
        <end position="178"/>
    </location>
</feature>
<keyword evidence="3" id="KW-1185">Reference proteome</keyword>
<evidence type="ECO:0000313" key="2">
    <source>
        <dbReference type="EMBL" id="KAF1980754.1"/>
    </source>
</evidence>
<reference evidence="2" key="1">
    <citation type="journal article" date="2020" name="Stud. Mycol.">
        <title>101 Dothideomycetes genomes: a test case for predicting lifestyles and emergence of pathogens.</title>
        <authorList>
            <person name="Haridas S."/>
            <person name="Albert R."/>
            <person name="Binder M."/>
            <person name="Bloem J."/>
            <person name="Labutti K."/>
            <person name="Salamov A."/>
            <person name="Andreopoulos B."/>
            <person name="Baker S."/>
            <person name="Barry K."/>
            <person name="Bills G."/>
            <person name="Bluhm B."/>
            <person name="Cannon C."/>
            <person name="Castanera R."/>
            <person name="Culley D."/>
            <person name="Daum C."/>
            <person name="Ezra D."/>
            <person name="Gonzalez J."/>
            <person name="Henrissat B."/>
            <person name="Kuo A."/>
            <person name="Liang C."/>
            <person name="Lipzen A."/>
            <person name="Lutzoni F."/>
            <person name="Magnuson J."/>
            <person name="Mondo S."/>
            <person name="Nolan M."/>
            <person name="Ohm R."/>
            <person name="Pangilinan J."/>
            <person name="Park H.-J."/>
            <person name="Ramirez L."/>
            <person name="Alfaro M."/>
            <person name="Sun H."/>
            <person name="Tritt A."/>
            <person name="Yoshinaga Y."/>
            <person name="Zwiers L.-H."/>
            <person name="Turgeon B."/>
            <person name="Goodwin S."/>
            <person name="Spatafora J."/>
            <person name="Crous P."/>
            <person name="Grigoriev I."/>
        </authorList>
    </citation>
    <scope>NUCLEOTIDE SEQUENCE</scope>
    <source>
        <strain evidence="2">CBS 113979</strain>
    </source>
</reference>
<protein>
    <submittedName>
        <fullName evidence="2">Uncharacterized protein</fullName>
    </submittedName>
</protein>
<proteinExistence type="predicted"/>
<dbReference type="EMBL" id="ML977223">
    <property type="protein sequence ID" value="KAF1980754.1"/>
    <property type="molecule type" value="Genomic_DNA"/>
</dbReference>
<feature type="compositionally biased region" description="Basic and acidic residues" evidence="1">
    <location>
        <begin position="168"/>
        <end position="178"/>
    </location>
</feature>
<feature type="region of interest" description="Disordered" evidence="1">
    <location>
        <begin position="1"/>
        <end position="75"/>
    </location>
</feature>
<dbReference type="Proteomes" id="UP000800041">
    <property type="component" value="Unassembled WGS sequence"/>
</dbReference>
<sequence>MAPPAVPEQTRPSENASLPLPDYTFDRIGSQGQDRSLVAPRQRPPPPQERPIFGHNPFASHPSHPAPNDTISARHCQRSSRQHRSVVFAFQPSSINPSPNTFASLARIRRQNNREAMMPKEHEAKSVELFSDNIQEPQEYNQIQKTQTCQHEQDMIDQPPKSKKRRTHNDSSEASRLREEIKIIKEMGETIKEQDAVIKEQAATINRMNQELIMSRFGVKQSTRSQQLRATSRTLWKTEEDWKYDRYQL</sequence>
<organism evidence="2 3">
    <name type="scientific">Aulographum hederae CBS 113979</name>
    <dbReference type="NCBI Taxonomy" id="1176131"/>
    <lineage>
        <taxon>Eukaryota</taxon>
        <taxon>Fungi</taxon>
        <taxon>Dikarya</taxon>
        <taxon>Ascomycota</taxon>
        <taxon>Pezizomycotina</taxon>
        <taxon>Dothideomycetes</taxon>
        <taxon>Pleosporomycetidae</taxon>
        <taxon>Aulographales</taxon>
        <taxon>Aulographaceae</taxon>
    </lineage>
</organism>
<evidence type="ECO:0000313" key="3">
    <source>
        <dbReference type="Proteomes" id="UP000800041"/>
    </source>
</evidence>